<comment type="caution">
    <text evidence="1">The sequence shown here is derived from an EMBL/GenBank/DDBJ whole genome shotgun (WGS) entry which is preliminary data.</text>
</comment>
<sequence>MAIRMSLILVSINVVAIIMASSMVAKAQLGGLIGGLIGSTTNINGIVFCTPDGNIGINGTATPAFPNALVQLQCGGRVVSSTTTNASGVFSFLLDPVQQIVSSLLTSCSVVVKTPLATCNVNLPAAGVLQAPLKYAGDTLVGLLKILNVVPDLFNFIPILPNN</sequence>
<organism evidence="1 2">
    <name type="scientific">Catharanthus roseus</name>
    <name type="common">Madagascar periwinkle</name>
    <name type="synonym">Vinca rosea</name>
    <dbReference type="NCBI Taxonomy" id="4058"/>
    <lineage>
        <taxon>Eukaryota</taxon>
        <taxon>Viridiplantae</taxon>
        <taxon>Streptophyta</taxon>
        <taxon>Embryophyta</taxon>
        <taxon>Tracheophyta</taxon>
        <taxon>Spermatophyta</taxon>
        <taxon>Magnoliopsida</taxon>
        <taxon>eudicotyledons</taxon>
        <taxon>Gunneridae</taxon>
        <taxon>Pentapetalae</taxon>
        <taxon>asterids</taxon>
        <taxon>lamiids</taxon>
        <taxon>Gentianales</taxon>
        <taxon>Apocynaceae</taxon>
        <taxon>Rauvolfioideae</taxon>
        <taxon>Vinceae</taxon>
        <taxon>Catharanthinae</taxon>
        <taxon>Catharanthus</taxon>
    </lineage>
</organism>
<name>A0ACB9ZVH3_CATRO</name>
<gene>
    <name evidence="1" type="ORF">M9H77_36821</name>
</gene>
<proteinExistence type="predicted"/>
<evidence type="ECO:0000313" key="2">
    <source>
        <dbReference type="Proteomes" id="UP001060085"/>
    </source>
</evidence>
<reference evidence="2" key="1">
    <citation type="journal article" date="2023" name="Nat. Plants">
        <title>Single-cell RNA sequencing provides a high-resolution roadmap for understanding the multicellular compartmentation of specialized metabolism.</title>
        <authorList>
            <person name="Sun S."/>
            <person name="Shen X."/>
            <person name="Li Y."/>
            <person name="Li Y."/>
            <person name="Wang S."/>
            <person name="Li R."/>
            <person name="Zhang H."/>
            <person name="Shen G."/>
            <person name="Guo B."/>
            <person name="Wei J."/>
            <person name="Xu J."/>
            <person name="St-Pierre B."/>
            <person name="Chen S."/>
            <person name="Sun C."/>
        </authorList>
    </citation>
    <scope>NUCLEOTIDE SEQUENCE [LARGE SCALE GENOMIC DNA]</scope>
</reference>
<keyword evidence="2" id="KW-1185">Reference proteome</keyword>
<evidence type="ECO:0000313" key="1">
    <source>
        <dbReference type="EMBL" id="KAI5650816.1"/>
    </source>
</evidence>
<dbReference type="Proteomes" id="UP001060085">
    <property type="component" value="Linkage Group LG08"/>
</dbReference>
<protein>
    <submittedName>
        <fullName evidence="1">Uncharacterized protein</fullName>
    </submittedName>
</protein>
<accession>A0ACB9ZVH3</accession>
<dbReference type="EMBL" id="CM044708">
    <property type="protein sequence ID" value="KAI5650816.1"/>
    <property type="molecule type" value="Genomic_DNA"/>
</dbReference>